<dbReference type="PANTHER" id="PTHR47962:SF5">
    <property type="entry name" value="ATP-DEPENDENT HELICASE LHR-RELATED"/>
    <property type="match status" value="1"/>
</dbReference>
<dbReference type="InterPro" id="IPR014001">
    <property type="entry name" value="Helicase_ATP-bd"/>
</dbReference>
<dbReference type="InterPro" id="IPR052511">
    <property type="entry name" value="ATP-dep_Helicase"/>
</dbReference>
<keyword evidence="5" id="KW-0347">Helicase</keyword>
<reference evidence="5" key="1">
    <citation type="submission" date="2019-03" db="EMBL/GenBank/DDBJ databases">
        <title>Lake Tanganyika Metagenome-Assembled Genomes (MAGs).</title>
        <authorList>
            <person name="Tran P."/>
        </authorList>
    </citation>
    <scope>NUCLEOTIDE SEQUENCE</scope>
    <source>
        <strain evidence="5">K_DeepCast_65m_m2_066</strain>
    </source>
</reference>
<dbReference type="Pfam" id="PF00270">
    <property type="entry name" value="DEAD"/>
    <property type="match status" value="1"/>
</dbReference>
<dbReference type="PANTHER" id="PTHR47962">
    <property type="entry name" value="ATP-DEPENDENT HELICASE LHR-RELATED-RELATED"/>
    <property type="match status" value="1"/>
</dbReference>
<accession>A0A937W7P8</accession>
<proteinExistence type="predicted"/>
<keyword evidence="2" id="KW-0067">ATP-binding</keyword>
<dbReference type="InterPro" id="IPR011545">
    <property type="entry name" value="DEAD/DEAH_box_helicase_dom"/>
</dbReference>
<protein>
    <submittedName>
        <fullName evidence="5">DEAD/DEAH box helicase</fullName>
    </submittedName>
</protein>
<dbReference type="SMART" id="SM00487">
    <property type="entry name" value="DEXDc"/>
    <property type="match status" value="1"/>
</dbReference>
<evidence type="ECO:0000259" key="3">
    <source>
        <dbReference type="PROSITE" id="PS51192"/>
    </source>
</evidence>
<dbReference type="PROSITE" id="PS51194">
    <property type="entry name" value="HELICASE_CTER"/>
    <property type="match status" value="1"/>
</dbReference>
<feature type="domain" description="Helicase ATP-binding" evidence="3">
    <location>
        <begin position="34"/>
        <end position="208"/>
    </location>
</feature>
<gene>
    <name evidence="5" type="ORF">FJZ47_23395</name>
</gene>
<dbReference type="SUPFAM" id="SSF52540">
    <property type="entry name" value="P-loop containing nucleoside triphosphate hydrolases"/>
    <property type="match status" value="1"/>
</dbReference>
<dbReference type="AlphaFoldDB" id="A0A937W7P8"/>
<dbReference type="Pfam" id="PF00271">
    <property type="entry name" value="Helicase_C"/>
    <property type="match status" value="1"/>
</dbReference>
<name>A0A937W7P8_UNCTE</name>
<evidence type="ECO:0000313" key="6">
    <source>
        <dbReference type="Proteomes" id="UP000712673"/>
    </source>
</evidence>
<sequence length="620" mass="69423">MALVYPSPRLQLPNTYRAFYGAFPNLRPFQIDVIAPILQGHDLILQAATGSGKTEAVLAPCLERLSRTAHPSGILYIVPTRALAQDLRRRLEPLLHERLGLRLGIRTGDVKRLPGGQADVLLTTPESLDVMLGSPNREVRTLLQRVHVLVIDEVHQFLDGYRGRHLAYLVQRLEQRSRQWLQKIALSATVAEPEAIRVAFGLQADAVCIRSTVQRQMQPRLVHLQREDTELVAFVDDLVERFGHHKLLLFANSRSRCDRLFALLRQQGRLRESTYLHYSNLKPRQRQEVERQFQRRAQALCIVTSTLELGIDIGDVDGVILYEPPESVTTFVQRLGRANRQAQSTTFWGICRGPQAGEQLLQFLALYHLAQQGVVEARQPGRLPSVLVQQVLSSLYEHKRLRRTTLHAVFPQQVEALGKLLPGLEAHAWLRRLESSSEETLWRGGWRYAKALYARQIWSNFPDTEVAYILEVDAEAVADVPTSVVRQLEVGDAVDLAGRRLRIVEIIEGERQIVRATPVQAVSAKELIWLGSGPPVSWEVAQAVQRIVRADSTVSERVVHPGPLCPPARLAGAVHAASAALCRVAQWGGGQSHPPGTVSLRHLSWLVGESHSAAHPHHLL</sequence>
<evidence type="ECO:0000256" key="2">
    <source>
        <dbReference type="ARBA" id="ARBA00022840"/>
    </source>
</evidence>
<dbReference type="PROSITE" id="PS51192">
    <property type="entry name" value="HELICASE_ATP_BIND_1"/>
    <property type="match status" value="1"/>
</dbReference>
<dbReference type="Proteomes" id="UP000712673">
    <property type="component" value="Unassembled WGS sequence"/>
</dbReference>
<dbReference type="EMBL" id="VGLS01001023">
    <property type="protein sequence ID" value="MBM3226720.1"/>
    <property type="molecule type" value="Genomic_DNA"/>
</dbReference>
<dbReference type="GO" id="GO:0005524">
    <property type="term" value="F:ATP binding"/>
    <property type="evidence" value="ECO:0007669"/>
    <property type="project" value="UniProtKB-KW"/>
</dbReference>
<organism evidence="5 6">
    <name type="scientific">Tectimicrobiota bacterium</name>
    <dbReference type="NCBI Taxonomy" id="2528274"/>
    <lineage>
        <taxon>Bacteria</taxon>
        <taxon>Pseudomonadati</taxon>
        <taxon>Nitrospinota/Tectimicrobiota group</taxon>
        <taxon>Candidatus Tectimicrobiota</taxon>
    </lineage>
</organism>
<keyword evidence="1" id="KW-0547">Nucleotide-binding</keyword>
<dbReference type="GO" id="GO:0003677">
    <property type="term" value="F:DNA binding"/>
    <property type="evidence" value="ECO:0007669"/>
    <property type="project" value="TreeGrafter"/>
</dbReference>
<dbReference type="GO" id="GO:0016887">
    <property type="term" value="F:ATP hydrolysis activity"/>
    <property type="evidence" value="ECO:0007669"/>
    <property type="project" value="TreeGrafter"/>
</dbReference>
<dbReference type="SMART" id="SM00490">
    <property type="entry name" value="HELICc"/>
    <property type="match status" value="1"/>
</dbReference>
<dbReference type="InterPro" id="IPR001650">
    <property type="entry name" value="Helicase_C-like"/>
</dbReference>
<comment type="caution">
    <text evidence="5">The sequence shown here is derived from an EMBL/GenBank/DDBJ whole genome shotgun (WGS) entry which is preliminary data.</text>
</comment>
<evidence type="ECO:0000313" key="5">
    <source>
        <dbReference type="EMBL" id="MBM3226720.1"/>
    </source>
</evidence>
<dbReference type="InterPro" id="IPR027417">
    <property type="entry name" value="P-loop_NTPase"/>
</dbReference>
<evidence type="ECO:0000259" key="4">
    <source>
        <dbReference type="PROSITE" id="PS51194"/>
    </source>
</evidence>
<evidence type="ECO:0000256" key="1">
    <source>
        <dbReference type="ARBA" id="ARBA00022741"/>
    </source>
</evidence>
<dbReference type="Gene3D" id="3.40.50.300">
    <property type="entry name" value="P-loop containing nucleotide triphosphate hydrolases"/>
    <property type="match status" value="2"/>
</dbReference>
<keyword evidence="5" id="KW-0378">Hydrolase</keyword>
<feature type="domain" description="Helicase C-terminal" evidence="4">
    <location>
        <begin position="234"/>
        <end position="382"/>
    </location>
</feature>
<dbReference type="GO" id="GO:0004386">
    <property type="term" value="F:helicase activity"/>
    <property type="evidence" value="ECO:0007669"/>
    <property type="project" value="UniProtKB-KW"/>
</dbReference>